<evidence type="ECO:0000313" key="4">
    <source>
        <dbReference type="Proteomes" id="UP000563838"/>
    </source>
</evidence>
<comment type="caution">
    <text evidence="3">The sequence shown here is derived from an EMBL/GenBank/DDBJ whole genome shotgun (WGS) entry which is preliminary data.</text>
</comment>
<dbReference type="GO" id="GO:0051536">
    <property type="term" value="F:iron-sulfur cluster binding"/>
    <property type="evidence" value="ECO:0007669"/>
    <property type="project" value="InterPro"/>
</dbReference>
<evidence type="ECO:0000313" key="3">
    <source>
        <dbReference type="EMBL" id="MBA2840404.1"/>
    </source>
</evidence>
<sequence>MVKIATTWLACCSGCHISLVDLHEDLLKVLEQAELVHSPVLMDVKEIPDDIDVALIEGGIRNEENLHIAQEMRKKAKIVIAFGTCAVYGGVPGMGNLHSNEALLEKAYKTTFSTKNEEGIIPSEDVPELTSRVKPLADVIDVDYILPGCPPKPELIAEVLTSLLEGKTPQLTTKNMCEVCPREKSKEGVSIEAIKRNYEGTPDPKKCLLEQGYLCMGIATRASCGAICPTAGVPCTGCYGPTDKVVDQGAKMVSALASDYKIDEDRTMDPNELPKQILDKVGSFYKFTLPSALIPINNKR</sequence>
<gene>
    <name evidence="3" type="ORF">HNP87_000916</name>
</gene>
<organism evidence="3 4">
    <name type="scientific">Methanococcus maripaludis</name>
    <name type="common">Methanococcus deltae</name>
    <dbReference type="NCBI Taxonomy" id="39152"/>
    <lineage>
        <taxon>Archaea</taxon>
        <taxon>Methanobacteriati</taxon>
        <taxon>Methanobacteriota</taxon>
        <taxon>Methanomada group</taxon>
        <taxon>Methanococci</taxon>
        <taxon>Methanococcales</taxon>
        <taxon>Methanococcaceae</taxon>
        <taxon>Methanococcus</taxon>
    </lineage>
</organism>
<dbReference type="EC" id="1.12.99.-" evidence="3"/>
<dbReference type="InterPro" id="IPR051349">
    <property type="entry name" value="Hydrogenase_assoc-protein"/>
</dbReference>
<proteinExistence type="predicted"/>
<feature type="domain" description="NADH:ubiquinone oxidoreductase-like 20kDa subunit" evidence="2">
    <location>
        <begin position="12"/>
        <end position="162"/>
    </location>
</feature>
<dbReference type="SUPFAM" id="SSF56770">
    <property type="entry name" value="HydA/Nqo6-like"/>
    <property type="match status" value="1"/>
</dbReference>
<dbReference type="RefSeq" id="WP_181487851.1">
    <property type="nucleotide sequence ID" value="NZ_JACDUI010000001.1"/>
</dbReference>
<dbReference type="PANTHER" id="PTHR42845:SF2">
    <property type="entry name" value="F420-NON-REDUCING HYDROGENASE VHU SUBUNIT G"/>
    <property type="match status" value="1"/>
</dbReference>
<dbReference type="Gene3D" id="3.40.50.700">
    <property type="entry name" value="NADH:ubiquinone oxidoreductase-like, 20kDa subunit"/>
    <property type="match status" value="1"/>
</dbReference>
<dbReference type="AlphaFoldDB" id="A0A7J9NHP2"/>
<evidence type="ECO:0000259" key="2">
    <source>
        <dbReference type="Pfam" id="PF01058"/>
    </source>
</evidence>
<dbReference type="Proteomes" id="UP000563838">
    <property type="component" value="Unassembled WGS sequence"/>
</dbReference>
<dbReference type="PANTHER" id="PTHR42845">
    <property type="entry name" value="COENZYME F420-REDUCING HYDROGENASE, GAMMA SUBUNIT"/>
    <property type="match status" value="1"/>
</dbReference>
<dbReference type="InterPro" id="IPR006137">
    <property type="entry name" value="NADH_UbQ_OxRdtase-like_20kDa"/>
</dbReference>
<accession>A0A7J9NHP2</accession>
<protein>
    <submittedName>
        <fullName evidence="3">F420-non-reducing hydrogenase small subunit</fullName>
        <ecNumber evidence="3">1.12.99.-</ecNumber>
    </submittedName>
</protein>
<dbReference type="EMBL" id="JACDUI010000001">
    <property type="protein sequence ID" value="MBA2840404.1"/>
    <property type="molecule type" value="Genomic_DNA"/>
</dbReference>
<keyword evidence="1 3" id="KW-0560">Oxidoreductase</keyword>
<dbReference type="GO" id="GO:0016491">
    <property type="term" value="F:oxidoreductase activity"/>
    <property type="evidence" value="ECO:0007669"/>
    <property type="project" value="UniProtKB-KW"/>
</dbReference>
<name>A0A7J9NHP2_METMI</name>
<reference evidence="3 4" key="1">
    <citation type="submission" date="2020-07" db="EMBL/GenBank/DDBJ databases">
        <title>Genomic Encyclopedia of Type Strains, Phase IV (KMG-V): Genome sequencing to study the core and pangenomes of soil and plant-associated prokaryotes.</title>
        <authorList>
            <person name="Whitman W."/>
        </authorList>
    </citation>
    <scope>NUCLEOTIDE SEQUENCE [LARGE SCALE GENOMIC DNA]</scope>
    <source>
        <strain evidence="3 4">A4</strain>
    </source>
</reference>
<evidence type="ECO:0000256" key="1">
    <source>
        <dbReference type="ARBA" id="ARBA00023002"/>
    </source>
</evidence>
<dbReference type="InterPro" id="IPR037024">
    <property type="entry name" value="NiFe_Hase_small_N_sf"/>
</dbReference>
<dbReference type="Pfam" id="PF01058">
    <property type="entry name" value="Oxidored_q6"/>
    <property type="match status" value="1"/>
</dbReference>